<keyword evidence="3" id="KW-1003">Cell membrane</keyword>
<dbReference type="InterPro" id="IPR018383">
    <property type="entry name" value="UPF0324_pro"/>
</dbReference>
<evidence type="ECO:0000313" key="8">
    <source>
        <dbReference type="EMBL" id="OXT02151.1"/>
    </source>
</evidence>
<feature type="transmembrane region" description="Helical" evidence="7">
    <location>
        <begin position="186"/>
        <end position="206"/>
    </location>
</feature>
<gene>
    <name evidence="8" type="ORF">B7H23_04310</name>
</gene>
<comment type="subcellular location">
    <subcellularLocation>
        <location evidence="1">Cell membrane</location>
        <topology evidence="1">Multi-pass membrane protein</topology>
    </subcellularLocation>
</comment>
<dbReference type="AlphaFoldDB" id="A0A231V288"/>
<dbReference type="GO" id="GO:0005886">
    <property type="term" value="C:plasma membrane"/>
    <property type="evidence" value="ECO:0007669"/>
    <property type="project" value="UniProtKB-SubCell"/>
</dbReference>
<dbReference type="RefSeq" id="WP_094076112.1">
    <property type="nucleotide sequence ID" value="NZ_NBYO01000001.1"/>
</dbReference>
<keyword evidence="4 7" id="KW-0812">Transmembrane</keyword>
<evidence type="ECO:0000313" key="9">
    <source>
        <dbReference type="Proteomes" id="UP000215405"/>
    </source>
</evidence>
<dbReference type="Proteomes" id="UP000215405">
    <property type="component" value="Unassembled WGS sequence"/>
</dbReference>
<keyword evidence="9" id="KW-1185">Reference proteome</keyword>
<organism evidence="8 9">
    <name type="scientific">Notoacmeibacter marinus</name>
    <dbReference type="NCBI Taxonomy" id="1876515"/>
    <lineage>
        <taxon>Bacteria</taxon>
        <taxon>Pseudomonadati</taxon>
        <taxon>Pseudomonadota</taxon>
        <taxon>Alphaproteobacteria</taxon>
        <taxon>Hyphomicrobiales</taxon>
        <taxon>Notoacmeibacteraceae</taxon>
        <taxon>Notoacmeibacter</taxon>
    </lineage>
</organism>
<feature type="transmembrane region" description="Helical" evidence="7">
    <location>
        <begin position="305"/>
        <end position="326"/>
    </location>
</feature>
<evidence type="ECO:0000256" key="1">
    <source>
        <dbReference type="ARBA" id="ARBA00004651"/>
    </source>
</evidence>
<evidence type="ECO:0000256" key="2">
    <source>
        <dbReference type="ARBA" id="ARBA00007977"/>
    </source>
</evidence>
<feature type="transmembrane region" description="Helical" evidence="7">
    <location>
        <begin position="212"/>
        <end position="234"/>
    </location>
</feature>
<feature type="transmembrane region" description="Helical" evidence="7">
    <location>
        <begin position="120"/>
        <end position="142"/>
    </location>
</feature>
<name>A0A231V288_9HYPH</name>
<feature type="transmembrane region" description="Helical" evidence="7">
    <location>
        <begin position="88"/>
        <end position="113"/>
    </location>
</feature>
<reference evidence="9" key="1">
    <citation type="journal article" date="2017" name="Int. J. Syst. Evol. Microbiol.">
        <title>Notoacmeibacter marinus gen. nov., sp. nov., isolated from the gut of a limpet and proposal of Notoacmeibacteraceae fam. nov. in the order Rhizobiales of the class Alphaproteobacteria.</title>
        <authorList>
            <person name="Huang Z."/>
            <person name="Guo F."/>
            <person name="Lai Q."/>
        </authorList>
    </citation>
    <scope>NUCLEOTIDE SEQUENCE [LARGE SCALE GENOMIC DNA]</scope>
    <source>
        <strain evidence="9">XMTR2A4</strain>
    </source>
</reference>
<evidence type="ECO:0000256" key="4">
    <source>
        <dbReference type="ARBA" id="ARBA00022692"/>
    </source>
</evidence>
<feature type="transmembrane region" description="Helical" evidence="7">
    <location>
        <begin position="246"/>
        <end position="264"/>
    </location>
</feature>
<feature type="transmembrane region" description="Helical" evidence="7">
    <location>
        <begin position="12"/>
        <end position="29"/>
    </location>
</feature>
<dbReference type="Pfam" id="PF03601">
    <property type="entry name" value="Cons_hypoth698"/>
    <property type="match status" value="1"/>
</dbReference>
<keyword evidence="5 7" id="KW-1133">Transmembrane helix</keyword>
<evidence type="ECO:0000256" key="7">
    <source>
        <dbReference type="SAM" id="Phobius"/>
    </source>
</evidence>
<evidence type="ECO:0000256" key="5">
    <source>
        <dbReference type="ARBA" id="ARBA00022989"/>
    </source>
</evidence>
<sequence length="328" mass="34333">MVSSIRTRWNSHFGGVLLVAVIAAAATFLSEHYGAPAMLFALLIGMAFHFLNDDPAFAPGLEFSAKTLLRLGVGLLGLRLTVSDVESVGFTAVAAVVGFVLATLACGAVLAFLFGRRLAFGLLAGGSVAICGASAALAISSVLPARAEREHDTLFVVIGVTALSTVAMIAYPILFRSIGMSDLEAGFLIGATIHDVAQVVGAGYSISEEAGVIATFVKMVRVALLPVVMIVVMMSFRGARSQKVSLPWFLVMFIVLAIVTNTGMVPIPVNETVATLSRWCLVIAISALGVKTSLATILRVKPSYGIILVTETLFLLALAVAFIFTIGL</sequence>
<comment type="similarity">
    <text evidence="2">Belongs to the UPF0324 family.</text>
</comment>
<keyword evidence="6 7" id="KW-0472">Membrane</keyword>
<dbReference type="PANTHER" id="PTHR30106">
    <property type="entry name" value="INNER MEMBRANE PROTEIN YEIH-RELATED"/>
    <property type="match status" value="1"/>
</dbReference>
<evidence type="ECO:0000256" key="3">
    <source>
        <dbReference type="ARBA" id="ARBA00022475"/>
    </source>
</evidence>
<protein>
    <recommendedName>
        <fullName evidence="10">Sulfate exporter family transporter</fullName>
    </recommendedName>
</protein>
<comment type="caution">
    <text evidence="8">The sequence shown here is derived from an EMBL/GenBank/DDBJ whole genome shotgun (WGS) entry which is preliminary data.</text>
</comment>
<accession>A0A231V288</accession>
<feature type="transmembrane region" description="Helical" evidence="7">
    <location>
        <begin position="154"/>
        <end position="174"/>
    </location>
</feature>
<proteinExistence type="inferred from homology"/>
<evidence type="ECO:0008006" key="10">
    <source>
        <dbReference type="Google" id="ProtNLM"/>
    </source>
</evidence>
<dbReference type="EMBL" id="NBYO01000001">
    <property type="protein sequence ID" value="OXT02151.1"/>
    <property type="molecule type" value="Genomic_DNA"/>
</dbReference>
<dbReference type="PANTHER" id="PTHR30106:SF2">
    <property type="entry name" value="UPF0324 INNER MEMBRANE PROTEIN YEIH"/>
    <property type="match status" value="1"/>
</dbReference>
<feature type="transmembrane region" description="Helical" evidence="7">
    <location>
        <begin position="276"/>
        <end position="298"/>
    </location>
</feature>
<evidence type="ECO:0000256" key="6">
    <source>
        <dbReference type="ARBA" id="ARBA00023136"/>
    </source>
</evidence>